<name>A0ABU5PKQ9_9BACL</name>
<dbReference type="SUPFAM" id="SSF161098">
    <property type="entry name" value="MetI-like"/>
    <property type="match status" value="1"/>
</dbReference>
<keyword evidence="5 7" id="KW-1133">Transmembrane helix</keyword>
<reference evidence="9 10" key="1">
    <citation type="submission" date="2023-12" db="EMBL/GenBank/DDBJ databases">
        <title>Whole genome sequencing of Paenibacillus phoenicis isolated from the Phoenix Mars Lander spacecraft assembly facility.</title>
        <authorList>
            <person name="Garcia A."/>
            <person name="Venkateswaran K."/>
        </authorList>
    </citation>
    <scope>NUCLEOTIDE SEQUENCE [LARGE SCALE GENOMIC DNA]</scope>
    <source>
        <strain evidence="9 10">3PO2SA</strain>
    </source>
</reference>
<dbReference type="Pfam" id="PF00528">
    <property type="entry name" value="BPD_transp_1"/>
    <property type="match status" value="1"/>
</dbReference>
<evidence type="ECO:0000256" key="5">
    <source>
        <dbReference type="ARBA" id="ARBA00022989"/>
    </source>
</evidence>
<feature type="transmembrane region" description="Helical" evidence="7">
    <location>
        <begin position="113"/>
        <end position="133"/>
    </location>
</feature>
<dbReference type="InterPro" id="IPR051393">
    <property type="entry name" value="ABC_transporter_permease"/>
</dbReference>
<dbReference type="Gene3D" id="1.10.3720.10">
    <property type="entry name" value="MetI-like"/>
    <property type="match status" value="1"/>
</dbReference>
<dbReference type="EMBL" id="JAYERP010000001">
    <property type="protein sequence ID" value="MEA3570508.1"/>
    <property type="molecule type" value="Genomic_DNA"/>
</dbReference>
<accession>A0ABU5PKQ9</accession>
<dbReference type="PANTHER" id="PTHR30193:SF37">
    <property type="entry name" value="INNER MEMBRANE ABC TRANSPORTER PERMEASE PROTEIN YCJO"/>
    <property type="match status" value="1"/>
</dbReference>
<evidence type="ECO:0000313" key="9">
    <source>
        <dbReference type="EMBL" id="MEA3570508.1"/>
    </source>
</evidence>
<dbReference type="CDD" id="cd06261">
    <property type="entry name" value="TM_PBP2"/>
    <property type="match status" value="1"/>
</dbReference>
<proteinExistence type="inferred from homology"/>
<dbReference type="InterPro" id="IPR035906">
    <property type="entry name" value="MetI-like_sf"/>
</dbReference>
<evidence type="ECO:0000256" key="4">
    <source>
        <dbReference type="ARBA" id="ARBA00022692"/>
    </source>
</evidence>
<keyword evidence="4 7" id="KW-0812">Transmembrane</keyword>
<dbReference type="InterPro" id="IPR000515">
    <property type="entry name" value="MetI-like"/>
</dbReference>
<dbReference type="Proteomes" id="UP001292216">
    <property type="component" value="Unassembled WGS sequence"/>
</dbReference>
<keyword evidence="6 7" id="KW-0472">Membrane</keyword>
<protein>
    <submittedName>
        <fullName evidence="9">Sugar ABC transporter permease</fullName>
    </submittedName>
</protein>
<keyword evidence="10" id="KW-1185">Reference proteome</keyword>
<feature type="transmembrane region" description="Helical" evidence="7">
    <location>
        <begin position="80"/>
        <end position="101"/>
    </location>
</feature>
<comment type="similarity">
    <text evidence="7">Belongs to the binding-protein-dependent transport system permease family.</text>
</comment>
<comment type="caution">
    <text evidence="9">The sequence shown here is derived from an EMBL/GenBank/DDBJ whole genome shotgun (WGS) entry which is preliminary data.</text>
</comment>
<feature type="transmembrane region" description="Helical" evidence="7">
    <location>
        <begin position="12"/>
        <end position="36"/>
    </location>
</feature>
<evidence type="ECO:0000313" key="10">
    <source>
        <dbReference type="Proteomes" id="UP001292216"/>
    </source>
</evidence>
<sequence>MRQKMGLAYREGLVGYLFLTPVFVFYAIFLVIPFFFSLFLSFTEWGGFDLASIRWVGLANYRTLFSANSNFLHPILTNTFTFAFGTVAISFVCALAVAYFITRLRWEGLWRTLYFLPSVTTVVAIGNIWLYLYNPTNGLINELFTWVGIPRQNFLQDPNTALTSVIVVGGWLGIGSSMLILSAGLKAIPEDYYEAADLEGGSLWKVFLGITLPLLKPSITFVLITSFIGGLQSFTLTMVMTRTGGPGDATNVAGLEMYKQAFSFGNWGLASAMAFVLFVCIMIITAIQMRFFKQGGVESY</sequence>
<dbReference type="RefSeq" id="WP_198136173.1">
    <property type="nucleotide sequence ID" value="NZ_CBCSKM010000013.1"/>
</dbReference>
<organism evidence="9 10">
    <name type="scientific">Paenibacillus phoenicis</name>
    <dbReference type="NCBI Taxonomy" id="554117"/>
    <lineage>
        <taxon>Bacteria</taxon>
        <taxon>Bacillati</taxon>
        <taxon>Bacillota</taxon>
        <taxon>Bacilli</taxon>
        <taxon>Bacillales</taxon>
        <taxon>Paenibacillaceae</taxon>
        <taxon>Paenibacillus</taxon>
    </lineage>
</organism>
<gene>
    <name evidence="9" type="ORF">U9M73_10915</name>
</gene>
<evidence type="ECO:0000256" key="3">
    <source>
        <dbReference type="ARBA" id="ARBA00022475"/>
    </source>
</evidence>
<dbReference type="PROSITE" id="PS50928">
    <property type="entry name" value="ABC_TM1"/>
    <property type="match status" value="1"/>
</dbReference>
<keyword evidence="2 7" id="KW-0813">Transport</keyword>
<dbReference type="PANTHER" id="PTHR30193">
    <property type="entry name" value="ABC TRANSPORTER PERMEASE PROTEIN"/>
    <property type="match status" value="1"/>
</dbReference>
<evidence type="ECO:0000256" key="7">
    <source>
        <dbReference type="RuleBase" id="RU363032"/>
    </source>
</evidence>
<evidence type="ECO:0000256" key="2">
    <source>
        <dbReference type="ARBA" id="ARBA00022448"/>
    </source>
</evidence>
<comment type="subcellular location">
    <subcellularLocation>
        <location evidence="1 7">Cell membrane</location>
        <topology evidence="1 7">Multi-pass membrane protein</topology>
    </subcellularLocation>
</comment>
<feature type="domain" description="ABC transmembrane type-1" evidence="8">
    <location>
        <begin position="76"/>
        <end position="288"/>
    </location>
</feature>
<feature type="transmembrane region" description="Helical" evidence="7">
    <location>
        <begin position="161"/>
        <end position="185"/>
    </location>
</feature>
<feature type="transmembrane region" description="Helical" evidence="7">
    <location>
        <begin position="267"/>
        <end position="287"/>
    </location>
</feature>
<evidence type="ECO:0000256" key="1">
    <source>
        <dbReference type="ARBA" id="ARBA00004651"/>
    </source>
</evidence>
<evidence type="ECO:0000256" key="6">
    <source>
        <dbReference type="ARBA" id="ARBA00023136"/>
    </source>
</evidence>
<evidence type="ECO:0000259" key="8">
    <source>
        <dbReference type="PROSITE" id="PS50928"/>
    </source>
</evidence>
<keyword evidence="3" id="KW-1003">Cell membrane</keyword>
<feature type="transmembrane region" description="Helical" evidence="7">
    <location>
        <begin position="206"/>
        <end position="228"/>
    </location>
</feature>